<accession>A0A0L6ZDL1</accession>
<dbReference type="GO" id="GO:0046872">
    <property type="term" value="F:metal ion binding"/>
    <property type="evidence" value="ECO:0007669"/>
    <property type="project" value="InterPro"/>
</dbReference>
<dbReference type="InterPro" id="IPR011765">
    <property type="entry name" value="Pept_M16_N"/>
</dbReference>
<dbReference type="Pfam" id="PF00675">
    <property type="entry name" value="Peptidase_M16"/>
    <property type="match status" value="1"/>
</dbReference>
<keyword evidence="5" id="KW-0378">Hydrolase</keyword>
<protein>
    <submittedName>
        <fullName evidence="5">Protease 3</fullName>
        <ecNumber evidence="5">3.4.24.55</ecNumber>
    </submittedName>
</protein>
<dbReference type="EC" id="3.4.24.55" evidence="5"/>
<sequence length="439" mass="50274">MYNSFKLNNGVKVVLESIDYVNSVTVGIWIKNGSRNENKYNNGISHFIEHMLFKGTKTKSAKEIVECIEDVGGQLNAFTGKEATCFYIKILDTHLELALDILSDMLFNSLFLEEDIEKEKKVIIEEIKMNIDNPEDMLMDLYSKAAYGEDSLSLPILGEIQTVKSFNRNSIIEYINNMYSPENTVISISGKVDSNSIEKIIERYFGHWENKNLNNPEIKSQGYSYPILNKSHLFLNKKIEQLHMNLGMSGLVLGDDNMYALMLLNTYFGGGASSILFQKIREELGMCYTIYSYISSYVNSGTLNIYTSMNPKSSLKAIKYIKNELENFKVDNLLKERDKIFKLKEQLKGNFILGLESTSSRMFRNGRIALFFDKIIPPEEILNKIDEVNTDKLNYVMENTFSNGIENSAFVGENFDEDKIIRIFTPDKVAFKNSKKVEL</sequence>
<comment type="caution">
    <text evidence="5">The sequence shown here is derived from an EMBL/GenBank/DDBJ whole genome shotgun (WGS) entry which is preliminary data.</text>
</comment>
<feature type="domain" description="Peptidase M16 C-terminal" evidence="4">
    <location>
        <begin position="165"/>
        <end position="331"/>
    </location>
</feature>
<evidence type="ECO:0000313" key="6">
    <source>
        <dbReference type="Proteomes" id="UP000037043"/>
    </source>
</evidence>
<dbReference type="Gene3D" id="3.30.830.10">
    <property type="entry name" value="Metalloenzyme, LuxS/M16 peptidase-like"/>
    <property type="match status" value="2"/>
</dbReference>
<name>A0A0L6ZDL1_9CLOT</name>
<dbReference type="SUPFAM" id="SSF63411">
    <property type="entry name" value="LuxS/MPP-like metallohydrolase"/>
    <property type="match status" value="2"/>
</dbReference>
<keyword evidence="6" id="KW-1185">Reference proteome</keyword>
<dbReference type="InterPro" id="IPR011249">
    <property type="entry name" value="Metalloenz_LuxS/M16"/>
</dbReference>
<evidence type="ECO:0000256" key="2">
    <source>
        <dbReference type="RuleBase" id="RU004447"/>
    </source>
</evidence>
<evidence type="ECO:0000313" key="5">
    <source>
        <dbReference type="EMBL" id="KOA20883.1"/>
    </source>
</evidence>
<reference evidence="6" key="1">
    <citation type="submission" date="2015-08" db="EMBL/GenBank/DDBJ databases">
        <title>Genome sequence of the strict anaerobe Clostridium homopropionicum LuHBu1 (DSM 5847T).</title>
        <authorList>
            <person name="Poehlein A."/>
            <person name="Beck M."/>
            <person name="Schiel-Bengelsdorf B."/>
            <person name="Bengelsdorf F.R."/>
            <person name="Daniel R."/>
            <person name="Duerre P."/>
        </authorList>
    </citation>
    <scope>NUCLEOTIDE SEQUENCE [LARGE SCALE GENOMIC DNA]</scope>
    <source>
        <strain evidence="6">DSM 5847</strain>
    </source>
</reference>
<keyword evidence="5" id="KW-0645">Protease</keyword>
<organism evidence="5 6">
    <name type="scientific">Clostridium homopropionicum DSM 5847</name>
    <dbReference type="NCBI Taxonomy" id="1121318"/>
    <lineage>
        <taxon>Bacteria</taxon>
        <taxon>Bacillati</taxon>
        <taxon>Bacillota</taxon>
        <taxon>Clostridia</taxon>
        <taxon>Eubacteriales</taxon>
        <taxon>Clostridiaceae</taxon>
        <taxon>Clostridium</taxon>
    </lineage>
</organism>
<dbReference type="InterPro" id="IPR050361">
    <property type="entry name" value="MPP/UQCRC_Complex"/>
</dbReference>
<dbReference type="PANTHER" id="PTHR11851">
    <property type="entry name" value="METALLOPROTEASE"/>
    <property type="match status" value="1"/>
</dbReference>
<evidence type="ECO:0000259" key="4">
    <source>
        <dbReference type="Pfam" id="PF05193"/>
    </source>
</evidence>
<dbReference type="PANTHER" id="PTHR11851:SF49">
    <property type="entry name" value="MITOCHONDRIAL-PROCESSING PEPTIDASE SUBUNIT ALPHA"/>
    <property type="match status" value="1"/>
</dbReference>
<dbReference type="InterPro" id="IPR001431">
    <property type="entry name" value="Pept_M16_Zn_BS"/>
</dbReference>
<dbReference type="Proteomes" id="UP000037043">
    <property type="component" value="Unassembled WGS sequence"/>
</dbReference>
<dbReference type="InterPro" id="IPR007863">
    <property type="entry name" value="Peptidase_M16_C"/>
</dbReference>
<dbReference type="GO" id="GO:0004222">
    <property type="term" value="F:metalloendopeptidase activity"/>
    <property type="evidence" value="ECO:0007669"/>
    <property type="project" value="UniProtKB-EC"/>
</dbReference>
<dbReference type="GO" id="GO:0006508">
    <property type="term" value="P:proteolysis"/>
    <property type="evidence" value="ECO:0007669"/>
    <property type="project" value="UniProtKB-KW"/>
</dbReference>
<dbReference type="AlphaFoldDB" id="A0A0L6ZDL1"/>
<feature type="domain" description="Peptidase M16 N-terminal" evidence="3">
    <location>
        <begin position="12"/>
        <end position="158"/>
    </location>
</feature>
<evidence type="ECO:0000259" key="3">
    <source>
        <dbReference type="Pfam" id="PF00675"/>
    </source>
</evidence>
<proteinExistence type="inferred from homology"/>
<dbReference type="PATRIC" id="fig|1121318.3.peg.474"/>
<gene>
    <name evidence="5" type="primary">ptrA_1</name>
    <name evidence="5" type="ORF">CLHOM_04710</name>
</gene>
<dbReference type="FunFam" id="3.30.830.10:FF:000008">
    <property type="entry name" value="Mitochondrial-processing peptidase subunit beta"/>
    <property type="match status" value="1"/>
</dbReference>
<dbReference type="RefSeq" id="WP_052220070.1">
    <property type="nucleotide sequence ID" value="NZ_LHUR01000011.1"/>
</dbReference>
<dbReference type="Pfam" id="PF05193">
    <property type="entry name" value="Peptidase_M16_C"/>
    <property type="match status" value="1"/>
</dbReference>
<dbReference type="EMBL" id="LHUR01000011">
    <property type="protein sequence ID" value="KOA20883.1"/>
    <property type="molecule type" value="Genomic_DNA"/>
</dbReference>
<dbReference type="STRING" id="36844.SAMN04488501_104249"/>
<dbReference type="PROSITE" id="PS00143">
    <property type="entry name" value="INSULINASE"/>
    <property type="match status" value="1"/>
</dbReference>
<comment type="similarity">
    <text evidence="1 2">Belongs to the peptidase M16 family.</text>
</comment>
<evidence type="ECO:0000256" key="1">
    <source>
        <dbReference type="ARBA" id="ARBA00007261"/>
    </source>
</evidence>